<dbReference type="eggNOG" id="ENOG5032XZH">
    <property type="taxonomic scope" value="Bacteria"/>
</dbReference>
<dbReference type="Proteomes" id="UP000001693">
    <property type="component" value="Chromosome"/>
</dbReference>
<organism evidence="2 3">
    <name type="scientific">Leptothrix cholodnii (strain ATCC 51168 / LMG 8142 / SP-6)</name>
    <name type="common">Leptothrix discophora (strain SP-6)</name>
    <dbReference type="NCBI Taxonomy" id="395495"/>
    <lineage>
        <taxon>Bacteria</taxon>
        <taxon>Pseudomonadati</taxon>
        <taxon>Pseudomonadota</taxon>
        <taxon>Betaproteobacteria</taxon>
        <taxon>Burkholderiales</taxon>
        <taxon>Sphaerotilaceae</taxon>
        <taxon>Leptothrix</taxon>
    </lineage>
</organism>
<feature type="signal peptide" evidence="1">
    <location>
        <begin position="1"/>
        <end position="24"/>
    </location>
</feature>
<gene>
    <name evidence="2" type="ordered locus">Lcho_2201</name>
</gene>
<sequence precursor="true">MMKLSVLAQAAILGLSLMTQSLQAQVCLADSTKPFSAGAPGALPGFAPNGFAEFVVDSEGYGLVLCNDPAYCFFDPVIAGNAFSEETGLGGETFWFLADSVTTTTGPAAIDALLVMGVEAAFAVEEPTAGLNFPFTRLRTRIDVNAVGQYKLEHPWGERNFTVSSIVDATGRPEAKEINETIDIEFRPNAGGQRGSIGPWLRWTAPGDPGYVPGEALAPAGYLGDGPTTPHTVVGSPCGRNHVRISATNLAGTAGLAIDPGDADGDGSEFSVTNRLFTVQGKLAAFTSTPLNLPGITYSRALLPAGGTETRLNVFAEAPSTAIVTTTNPNGGADLTLATDNTGRYFSSTILNVPVPLAVSVNAIAPVFGGTLSTASKPVTDEVNITAAQATCTIAAPKVCSLTVSANSSDRAAVADGGPTLTLTFQNQTLSADVPLTLNSLSVLPAAVTVRSDKGGTATKAITVVNQ</sequence>
<dbReference type="AlphaFoldDB" id="B1Y3D9"/>
<dbReference type="KEGG" id="lch:Lcho_2201"/>
<dbReference type="EMBL" id="CP001013">
    <property type="protein sequence ID" value="ACB34467.1"/>
    <property type="molecule type" value="Genomic_DNA"/>
</dbReference>
<evidence type="ECO:0000313" key="3">
    <source>
        <dbReference type="Proteomes" id="UP000001693"/>
    </source>
</evidence>
<keyword evidence="1" id="KW-0732">Signal</keyword>
<reference evidence="2 3" key="1">
    <citation type="submission" date="2008-03" db="EMBL/GenBank/DDBJ databases">
        <title>Complete sequence of Leptothrix cholodnii SP-6.</title>
        <authorList>
            <consortium name="US DOE Joint Genome Institute"/>
            <person name="Copeland A."/>
            <person name="Lucas S."/>
            <person name="Lapidus A."/>
            <person name="Glavina del Rio T."/>
            <person name="Dalin E."/>
            <person name="Tice H."/>
            <person name="Bruce D."/>
            <person name="Goodwin L."/>
            <person name="Pitluck S."/>
            <person name="Chertkov O."/>
            <person name="Brettin T."/>
            <person name="Detter J.C."/>
            <person name="Han C."/>
            <person name="Kuske C.R."/>
            <person name="Schmutz J."/>
            <person name="Larimer F."/>
            <person name="Land M."/>
            <person name="Hauser L."/>
            <person name="Kyrpides N."/>
            <person name="Lykidis A."/>
            <person name="Emerson D."/>
            <person name="Richardson P."/>
        </authorList>
    </citation>
    <scope>NUCLEOTIDE SEQUENCE [LARGE SCALE GENOMIC DNA]</scope>
    <source>
        <strain evidence="3">ATCC 51168 / LMG 8142 / SP-6</strain>
    </source>
</reference>
<evidence type="ECO:0000313" key="2">
    <source>
        <dbReference type="EMBL" id="ACB34467.1"/>
    </source>
</evidence>
<keyword evidence="3" id="KW-1185">Reference proteome</keyword>
<dbReference type="HOGENOM" id="CLU_584998_0_0_4"/>
<dbReference type="STRING" id="395495.Lcho_2201"/>
<proteinExistence type="predicted"/>
<accession>B1Y3D9</accession>
<feature type="chain" id="PRO_5002773309" evidence="1">
    <location>
        <begin position="25"/>
        <end position="467"/>
    </location>
</feature>
<protein>
    <submittedName>
        <fullName evidence="2">Uncharacterized protein</fullName>
    </submittedName>
</protein>
<name>B1Y3D9_LEPCP</name>
<evidence type="ECO:0000256" key="1">
    <source>
        <dbReference type="SAM" id="SignalP"/>
    </source>
</evidence>